<dbReference type="Gene3D" id="3.50.50.60">
    <property type="entry name" value="FAD/NAD(P)-binding domain"/>
    <property type="match status" value="1"/>
</dbReference>
<protein>
    <submittedName>
        <fullName evidence="2">Geranylgeranyl reductase family protein</fullName>
    </submittedName>
</protein>
<evidence type="ECO:0000313" key="2">
    <source>
        <dbReference type="EMBL" id="AFL90288.1"/>
    </source>
</evidence>
<dbReference type="EMBL" id="CP003379">
    <property type="protein sequence ID" value="AFL90288.1"/>
    <property type="molecule type" value="Genomic_DNA"/>
</dbReference>
<dbReference type="AlphaFoldDB" id="I3ZM20"/>
<feature type="domain" description="FAD-binding" evidence="1">
    <location>
        <begin position="20"/>
        <end position="317"/>
    </location>
</feature>
<gene>
    <name evidence="2" type="ordered locus">Terro_4081</name>
</gene>
<dbReference type="GO" id="GO:0071949">
    <property type="term" value="F:FAD binding"/>
    <property type="evidence" value="ECO:0007669"/>
    <property type="project" value="InterPro"/>
</dbReference>
<accession>I3ZM20</accession>
<dbReference type="PATRIC" id="fig|926566.3.peg.4025"/>
<dbReference type="HOGENOM" id="CLU_024648_5_2_0"/>
<dbReference type="InterPro" id="IPR011777">
    <property type="entry name" value="Geranylgeranyl_Rdtase_fam"/>
</dbReference>
<dbReference type="PRINTS" id="PR00420">
    <property type="entry name" value="RNGMNOXGNASE"/>
</dbReference>
<dbReference type="PANTHER" id="PTHR42685:SF22">
    <property type="entry name" value="CONDITIONED MEDIUM FACTOR RECEPTOR 1"/>
    <property type="match status" value="1"/>
</dbReference>
<dbReference type="InterPro" id="IPR050407">
    <property type="entry name" value="Geranylgeranyl_reductase"/>
</dbReference>
<evidence type="ECO:0000259" key="1">
    <source>
        <dbReference type="Pfam" id="PF01494"/>
    </source>
</evidence>
<organism evidence="2 3">
    <name type="scientific">Terriglobus roseus (strain DSM 18391 / NRRL B-41598 / KBS 63)</name>
    <dbReference type="NCBI Taxonomy" id="926566"/>
    <lineage>
        <taxon>Bacteria</taxon>
        <taxon>Pseudomonadati</taxon>
        <taxon>Acidobacteriota</taxon>
        <taxon>Terriglobia</taxon>
        <taxon>Terriglobales</taxon>
        <taxon>Acidobacteriaceae</taxon>
        <taxon>Terriglobus</taxon>
    </lineage>
</organism>
<sequence>MRALAEGALPTMDLMDNTFDIIIVGGGPAGATAAYQLGLAGVRVLLLDKAAAFPREKPCGGGLTARLLDRFPYVREFLDAGEVSVNPLSRIHLESPDGTRATYQADSTCLHLIRRWEFDAALFRRAESVCTVRTGVMIRRCIVKPDHVELESSTGELFTAPMIIGADSANSVIARHTGLRDEAAHKLYAIDMMEETTYDRLDVKDRESIYIFLTLKEAFGYGYIFPKTEHLNLGYACKLDWYLTKLRGKGAEFHGEWVDQLKAKGDVTGETNPEGYKAFPIPISGPLEKTYTDRVLLAGDAGGFVNAFTAEGIYYAMTSGSLAADAALTAIRSKRYDARSLSGYQVAWQREIGSDLQHSVDIQSRLFNGSDRIDALVRKSKEDPELLRLILGYSMGMSTYEALRNHMVRSTMPKWVWGKMKAAVGLSR</sequence>
<proteinExistence type="predicted"/>
<dbReference type="Proteomes" id="UP000006056">
    <property type="component" value="Chromosome"/>
</dbReference>
<dbReference type="InterPro" id="IPR036188">
    <property type="entry name" value="FAD/NAD-bd_sf"/>
</dbReference>
<keyword evidence="3" id="KW-1185">Reference proteome</keyword>
<dbReference type="KEGG" id="trs:Terro_4081"/>
<dbReference type="InterPro" id="IPR002938">
    <property type="entry name" value="FAD-bd"/>
</dbReference>
<dbReference type="eggNOG" id="COG0644">
    <property type="taxonomic scope" value="Bacteria"/>
</dbReference>
<dbReference type="Pfam" id="PF01494">
    <property type="entry name" value="FAD_binding_3"/>
    <property type="match status" value="1"/>
</dbReference>
<dbReference type="STRING" id="926566.Terro_4081"/>
<dbReference type="SUPFAM" id="SSF51905">
    <property type="entry name" value="FAD/NAD(P)-binding domain"/>
    <property type="match status" value="1"/>
</dbReference>
<dbReference type="PANTHER" id="PTHR42685">
    <property type="entry name" value="GERANYLGERANYL DIPHOSPHATE REDUCTASE"/>
    <property type="match status" value="1"/>
</dbReference>
<reference evidence="2 3" key="1">
    <citation type="submission" date="2012-06" db="EMBL/GenBank/DDBJ databases">
        <title>Complete genome of Terriglobus roseus DSM 18391.</title>
        <authorList>
            <consortium name="US DOE Joint Genome Institute (JGI-PGF)"/>
            <person name="Lucas S."/>
            <person name="Copeland A."/>
            <person name="Lapidus A."/>
            <person name="Glavina del Rio T."/>
            <person name="Dalin E."/>
            <person name="Tice H."/>
            <person name="Bruce D."/>
            <person name="Goodwin L."/>
            <person name="Pitluck S."/>
            <person name="Peters L."/>
            <person name="Mikhailova N."/>
            <person name="Munk A.C.C."/>
            <person name="Kyrpides N."/>
            <person name="Mavromatis K."/>
            <person name="Ivanova N."/>
            <person name="Brettin T."/>
            <person name="Detter J.C."/>
            <person name="Han C."/>
            <person name="Larimer F."/>
            <person name="Land M."/>
            <person name="Hauser L."/>
            <person name="Markowitz V."/>
            <person name="Cheng J.-F."/>
            <person name="Hugenholtz P."/>
            <person name="Woyke T."/>
            <person name="Wu D."/>
            <person name="Brambilla E."/>
            <person name="Klenk H.-P."/>
            <person name="Eisen J.A."/>
        </authorList>
    </citation>
    <scope>NUCLEOTIDE SEQUENCE [LARGE SCALE GENOMIC DNA]</scope>
    <source>
        <strain evidence="3">DSM 18391 / NRRL B-41598 / KBS 63</strain>
    </source>
</reference>
<dbReference type="NCBIfam" id="TIGR02032">
    <property type="entry name" value="GG-red-SF"/>
    <property type="match status" value="1"/>
</dbReference>
<name>I3ZM20_TERRK</name>
<dbReference type="GO" id="GO:0016628">
    <property type="term" value="F:oxidoreductase activity, acting on the CH-CH group of donors, NAD or NADP as acceptor"/>
    <property type="evidence" value="ECO:0007669"/>
    <property type="project" value="InterPro"/>
</dbReference>
<evidence type="ECO:0000313" key="3">
    <source>
        <dbReference type="Proteomes" id="UP000006056"/>
    </source>
</evidence>